<accession>A0A0D7BCC0</accession>
<organism evidence="1 2">
    <name type="scientific">Cylindrobasidium torrendii FP15055 ss-10</name>
    <dbReference type="NCBI Taxonomy" id="1314674"/>
    <lineage>
        <taxon>Eukaryota</taxon>
        <taxon>Fungi</taxon>
        <taxon>Dikarya</taxon>
        <taxon>Basidiomycota</taxon>
        <taxon>Agaricomycotina</taxon>
        <taxon>Agaricomycetes</taxon>
        <taxon>Agaricomycetidae</taxon>
        <taxon>Agaricales</taxon>
        <taxon>Marasmiineae</taxon>
        <taxon>Physalacriaceae</taxon>
        <taxon>Cylindrobasidium</taxon>
    </lineage>
</organism>
<protein>
    <submittedName>
        <fullName evidence="1">Uncharacterized protein</fullName>
    </submittedName>
</protein>
<gene>
    <name evidence="1" type="ORF">CYLTODRAFT_277676</name>
</gene>
<proteinExistence type="predicted"/>
<keyword evidence="2" id="KW-1185">Reference proteome</keyword>
<evidence type="ECO:0000313" key="1">
    <source>
        <dbReference type="EMBL" id="KIY67890.1"/>
    </source>
</evidence>
<reference evidence="1 2" key="1">
    <citation type="journal article" date="2015" name="Fungal Genet. Biol.">
        <title>Evolution of novel wood decay mechanisms in Agaricales revealed by the genome sequences of Fistulina hepatica and Cylindrobasidium torrendii.</title>
        <authorList>
            <person name="Floudas D."/>
            <person name="Held B.W."/>
            <person name="Riley R."/>
            <person name="Nagy L.G."/>
            <person name="Koehler G."/>
            <person name="Ransdell A.S."/>
            <person name="Younus H."/>
            <person name="Chow J."/>
            <person name="Chiniquy J."/>
            <person name="Lipzen A."/>
            <person name="Tritt A."/>
            <person name="Sun H."/>
            <person name="Haridas S."/>
            <person name="LaButti K."/>
            <person name="Ohm R.A."/>
            <person name="Kues U."/>
            <person name="Blanchette R.A."/>
            <person name="Grigoriev I.V."/>
            <person name="Minto R.E."/>
            <person name="Hibbett D.S."/>
        </authorList>
    </citation>
    <scope>NUCLEOTIDE SEQUENCE [LARGE SCALE GENOMIC DNA]</scope>
    <source>
        <strain evidence="1 2">FP15055 ss-10</strain>
    </source>
</reference>
<dbReference type="Proteomes" id="UP000054007">
    <property type="component" value="Unassembled WGS sequence"/>
</dbReference>
<dbReference type="EMBL" id="KN880514">
    <property type="protein sequence ID" value="KIY67890.1"/>
    <property type="molecule type" value="Genomic_DNA"/>
</dbReference>
<evidence type="ECO:0000313" key="2">
    <source>
        <dbReference type="Proteomes" id="UP000054007"/>
    </source>
</evidence>
<dbReference type="AlphaFoldDB" id="A0A0D7BCC0"/>
<sequence length="172" mass="19394">MHVPAQRLKRSWAHRWDVECFQLHLPGGIPSGPISSVRSGCLGLRVLISGEPNAYAASRTLLMVYGAGSWEWFKHFSRGIYAEDHVCVAWLCRLCPITRCPVDRRALWIILTFCPNTERPLAPIQCFARHSQHDATRSEGSGGGLVPMCAKRSRRRRFCVRPFVAGDTFTLD</sequence>
<name>A0A0D7BCC0_9AGAR</name>